<proteinExistence type="predicted"/>
<dbReference type="Gene3D" id="1.10.1870.10">
    <property type="entry name" value="Domain 3, Saccharopine reductase"/>
    <property type="match status" value="1"/>
</dbReference>
<dbReference type="GO" id="GO:0005737">
    <property type="term" value="C:cytoplasm"/>
    <property type="evidence" value="ECO:0007669"/>
    <property type="project" value="TreeGrafter"/>
</dbReference>
<evidence type="ECO:0000313" key="4">
    <source>
        <dbReference type="EMBL" id="RCU58587.1"/>
    </source>
</evidence>
<dbReference type="InterPro" id="IPR032095">
    <property type="entry name" value="Sacchrp_dh-like_C"/>
</dbReference>
<dbReference type="GO" id="GO:0004753">
    <property type="term" value="F:saccharopine dehydrogenase activity"/>
    <property type="evidence" value="ECO:0007669"/>
    <property type="project" value="TreeGrafter"/>
</dbReference>
<gene>
    <name evidence="4" type="ORF">DU428_04210</name>
</gene>
<evidence type="ECO:0000313" key="5">
    <source>
        <dbReference type="Proteomes" id="UP000252249"/>
    </source>
</evidence>
<dbReference type="PANTHER" id="PTHR11133">
    <property type="entry name" value="SACCHAROPINE DEHYDROGENASE"/>
    <property type="match status" value="1"/>
</dbReference>
<dbReference type="InterPro" id="IPR036291">
    <property type="entry name" value="NAD(P)-bd_dom_sf"/>
</dbReference>
<evidence type="ECO:0000256" key="1">
    <source>
        <dbReference type="ARBA" id="ARBA00023002"/>
    </source>
</evidence>
<dbReference type="Gene3D" id="3.30.360.10">
    <property type="entry name" value="Dihydrodipicolinate Reductase, domain 2"/>
    <property type="match status" value="1"/>
</dbReference>
<dbReference type="SUPFAM" id="SSF51735">
    <property type="entry name" value="NAD(P)-binding Rossmann-fold domains"/>
    <property type="match status" value="1"/>
</dbReference>
<feature type="domain" description="Saccharopine dehydrogenase NADP binding" evidence="2">
    <location>
        <begin position="4"/>
        <end position="122"/>
    </location>
</feature>
<organism evidence="4 5">
    <name type="scientific">Oceanihabitans sediminis</name>
    <dbReference type="NCBI Taxonomy" id="1812012"/>
    <lineage>
        <taxon>Bacteria</taxon>
        <taxon>Pseudomonadati</taxon>
        <taxon>Bacteroidota</taxon>
        <taxon>Flavobacteriia</taxon>
        <taxon>Flavobacteriales</taxon>
        <taxon>Flavobacteriaceae</taxon>
        <taxon>Oceanihabitans</taxon>
    </lineage>
</organism>
<dbReference type="SUPFAM" id="SSF55347">
    <property type="entry name" value="Glyceraldehyde-3-phosphate dehydrogenase-like, C-terminal domain"/>
    <property type="match status" value="1"/>
</dbReference>
<dbReference type="AlphaFoldDB" id="A0A368P6S5"/>
<dbReference type="Proteomes" id="UP000252249">
    <property type="component" value="Unassembled WGS sequence"/>
</dbReference>
<accession>A0A368P6S5</accession>
<reference evidence="4 5" key="1">
    <citation type="submission" date="2018-07" db="EMBL/GenBank/DDBJ databases">
        <title>Oceanihabitans testaceum sp. nov., isolated from marine sediment.</title>
        <authorList>
            <person name="Li C.-M."/>
        </authorList>
    </citation>
    <scope>NUCLEOTIDE SEQUENCE [LARGE SCALE GENOMIC DNA]</scope>
    <source>
        <strain evidence="4 5">S9-10</strain>
    </source>
</reference>
<dbReference type="GO" id="GO:0019878">
    <property type="term" value="P:lysine biosynthetic process via aminoadipic acid"/>
    <property type="evidence" value="ECO:0007669"/>
    <property type="project" value="TreeGrafter"/>
</dbReference>
<comment type="caution">
    <text evidence="4">The sequence shown here is derived from an EMBL/GenBank/DDBJ whole genome shotgun (WGS) entry which is preliminary data.</text>
</comment>
<dbReference type="PANTHER" id="PTHR11133:SF22">
    <property type="entry name" value="ALPHA-AMINOADIPIC SEMIALDEHYDE SYNTHASE, MITOCHONDRIAL"/>
    <property type="match status" value="1"/>
</dbReference>
<dbReference type="EMBL" id="QPIG01000001">
    <property type="protein sequence ID" value="RCU58587.1"/>
    <property type="molecule type" value="Genomic_DNA"/>
</dbReference>
<dbReference type="InterPro" id="IPR005097">
    <property type="entry name" value="Sacchrp_dh_NADP-bd"/>
</dbReference>
<sequence length="454" mass="51658">MRKILVIGSGKSTSYLIKYLLDKSTEENLHIIVGDIQLSNAKKMIGNHENAQAIVLDVFDKDSREKAVKNADIVISMLPARFHIEVAKDCIAYNKNMVTASYISPEMQMLDKAAKEKGLVFMNEIGVDPGIDHMSAMQVIDSIRDKGGKIILFESFTGGLVAPESDNNLWNYKFTWNPRNVVVAGQGGAAKFLQENTYKYIPYNRLFRRTEFLEVDGFGRFEGYANRDSLKYQSVYGLENIQTLYRGTMRRVGFSRAWNAFVQLGMTDDSYTIDDSKNMSYRDFVNAFLPYSPTDSVELKFRHALKIDQDDEVWDKFLELDIFSETKMVELDKATPAEILQKILMDSWTLDPEDKDMIVMYHKFGYVLDGKEHQIDSTMVTLGEDQTYTAMAKTVGLPVAIATLAILNEKITTPGVQIPINKEVYNPILEELKDHGIAFKEKEVPYLGYNPMHL</sequence>
<name>A0A368P6S5_9FLAO</name>
<dbReference type="InterPro" id="IPR051168">
    <property type="entry name" value="AASS"/>
</dbReference>
<dbReference type="RefSeq" id="WP_072347310.1">
    <property type="nucleotide sequence ID" value="NZ_JAWVXR010000001.1"/>
</dbReference>
<dbReference type="Gene3D" id="3.40.50.720">
    <property type="entry name" value="NAD(P)-binding Rossmann-like Domain"/>
    <property type="match status" value="1"/>
</dbReference>
<evidence type="ECO:0000259" key="3">
    <source>
        <dbReference type="Pfam" id="PF16653"/>
    </source>
</evidence>
<feature type="domain" description="Saccharopine dehydrogenase-like C-terminal" evidence="3">
    <location>
        <begin position="126"/>
        <end position="437"/>
    </location>
</feature>
<dbReference type="OrthoDB" id="973788at2"/>
<dbReference type="Pfam" id="PF16653">
    <property type="entry name" value="Sacchrp_dh_C"/>
    <property type="match status" value="1"/>
</dbReference>
<dbReference type="Pfam" id="PF03435">
    <property type="entry name" value="Sacchrp_dh_NADP"/>
    <property type="match status" value="1"/>
</dbReference>
<evidence type="ECO:0000259" key="2">
    <source>
        <dbReference type="Pfam" id="PF03435"/>
    </source>
</evidence>
<keyword evidence="5" id="KW-1185">Reference proteome</keyword>
<keyword evidence="1" id="KW-0560">Oxidoreductase</keyword>
<protein>
    <submittedName>
        <fullName evidence="4">Saccharopine dehydrogenase</fullName>
    </submittedName>
</protein>